<gene>
    <name evidence="1" type="ORF">HanXRQr2_Chr04g0138841</name>
</gene>
<evidence type="ECO:0000313" key="2">
    <source>
        <dbReference type="Proteomes" id="UP000215914"/>
    </source>
</evidence>
<dbReference type="InterPro" id="IPR025322">
    <property type="entry name" value="PADRE_dom"/>
</dbReference>
<name>A0A9K3NPD0_HELAN</name>
<sequence length="143" mass="16065">MGNCHTAEVAVVVVMQPGYKPVTIYQPVSGRDVMNLNSGHYVAQLVKSPVKYLKLLRPDDTLLVGQVYRLISYQDVLKEFAAKKCMKLRKLLMERVVFAPVKEAVVAPASTVNISSDKVITHRVMQLFRLCSIMKHTCFNGIK</sequence>
<reference evidence="1" key="2">
    <citation type="submission" date="2020-06" db="EMBL/GenBank/DDBJ databases">
        <title>Helianthus annuus Genome sequencing and assembly Release 2.</title>
        <authorList>
            <person name="Gouzy J."/>
            <person name="Langlade N."/>
            <person name="Munos S."/>
        </authorList>
    </citation>
    <scope>NUCLEOTIDE SEQUENCE</scope>
    <source>
        <tissue evidence="1">Leaves</tissue>
    </source>
</reference>
<dbReference type="Proteomes" id="UP000215914">
    <property type="component" value="Unassembled WGS sequence"/>
</dbReference>
<dbReference type="Pfam" id="PF14009">
    <property type="entry name" value="PADRE"/>
    <property type="match status" value="1"/>
</dbReference>
<keyword evidence="2" id="KW-1185">Reference proteome</keyword>
<evidence type="ECO:0000313" key="1">
    <source>
        <dbReference type="EMBL" id="KAF5807859.1"/>
    </source>
</evidence>
<proteinExistence type="predicted"/>
<comment type="caution">
    <text evidence="1">The sequence shown here is derived from an EMBL/GenBank/DDBJ whole genome shotgun (WGS) entry which is preliminary data.</text>
</comment>
<organism evidence="1 2">
    <name type="scientific">Helianthus annuus</name>
    <name type="common">Common sunflower</name>
    <dbReference type="NCBI Taxonomy" id="4232"/>
    <lineage>
        <taxon>Eukaryota</taxon>
        <taxon>Viridiplantae</taxon>
        <taxon>Streptophyta</taxon>
        <taxon>Embryophyta</taxon>
        <taxon>Tracheophyta</taxon>
        <taxon>Spermatophyta</taxon>
        <taxon>Magnoliopsida</taxon>
        <taxon>eudicotyledons</taxon>
        <taxon>Gunneridae</taxon>
        <taxon>Pentapetalae</taxon>
        <taxon>asterids</taxon>
        <taxon>campanulids</taxon>
        <taxon>Asterales</taxon>
        <taxon>Asteraceae</taxon>
        <taxon>Asteroideae</taxon>
        <taxon>Heliantheae alliance</taxon>
        <taxon>Heliantheae</taxon>
        <taxon>Helianthus</taxon>
    </lineage>
</organism>
<protein>
    <submittedName>
        <fullName evidence="1">Uncharacterized protein</fullName>
    </submittedName>
</protein>
<dbReference type="Gramene" id="mRNA:HanXRQr2_Chr04g0138841">
    <property type="protein sequence ID" value="mRNA:HanXRQr2_Chr04g0138841"/>
    <property type="gene ID" value="HanXRQr2_Chr04g0138841"/>
</dbReference>
<dbReference type="PANTHER" id="PTHR33413:SF1">
    <property type="entry name" value="EXPRESSED PROTEIN"/>
    <property type="match status" value="1"/>
</dbReference>
<dbReference type="AlphaFoldDB" id="A0A9K3NPD0"/>
<reference evidence="1" key="1">
    <citation type="journal article" date="2017" name="Nature">
        <title>The sunflower genome provides insights into oil metabolism, flowering and Asterid evolution.</title>
        <authorList>
            <person name="Badouin H."/>
            <person name="Gouzy J."/>
            <person name="Grassa C.J."/>
            <person name="Murat F."/>
            <person name="Staton S.E."/>
            <person name="Cottret L."/>
            <person name="Lelandais-Briere C."/>
            <person name="Owens G.L."/>
            <person name="Carrere S."/>
            <person name="Mayjonade B."/>
            <person name="Legrand L."/>
            <person name="Gill N."/>
            <person name="Kane N.C."/>
            <person name="Bowers J.E."/>
            <person name="Hubner S."/>
            <person name="Bellec A."/>
            <person name="Berard A."/>
            <person name="Berges H."/>
            <person name="Blanchet N."/>
            <person name="Boniface M.C."/>
            <person name="Brunel D."/>
            <person name="Catrice O."/>
            <person name="Chaidir N."/>
            <person name="Claudel C."/>
            <person name="Donnadieu C."/>
            <person name="Faraut T."/>
            <person name="Fievet G."/>
            <person name="Helmstetter N."/>
            <person name="King M."/>
            <person name="Knapp S.J."/>
            <person name="Lai Z."/>
            <person name="Le Paslier M.C."/>
            <person name="Lippi Y."/>
            <person name="Lorenzon L."/>
            <person name="Mandel J.R."/>
            <person name="Marage G."/>
            <person name="Marchand G."/>
            <person name="Marquand E."/>
            <person name="Bret-Mestries E."/>
            <person name="Morien E."/>
            <person name="Nambeesan S."/>
            <person name="Nguyen T."/>
            <person name="Pegot-Espagnet P."/>
            <person name="Pouilly N."/>
            <person name="Raftis F."/>
            <person name="Sallet E."/>
            <person name="Schiex T."/>
            <person name="Thomas J."/>
            <person name="Vandecasteele C."/>
            <person name="Vares D."/>
            <person name="Vear F."/>
            <person name="Vautrin S."/>
            <person name="Crespi M."/>
            <person name="Mangin B."/>
            <person name="Burke J.M."/>
            <person name="Salse J."/>
            <person name="Munos S."/>
            <person name="Vincourt P."/>
            <person name="Rieseberg L.H."/>
            <person name="Langlade N.B."/>
        </authorList>
    </citation>
    <scope>NUCLEOTIDE SEQUENCE</scope>
    <source>
        <tissue evidence="1">Leaves</tissue>
    </source>
</reference>
<dbReference type="EMBL" id="MNCJ02000319">
    <property type="protein sequence ID" value="KAF5807859.1"/>
    <property type="molecule type" value="Genomic_DNA"/>
</dbReference>
<dbReference type="PANTHER" id="PTHR33413">
    <property type="entry name" value="EXPRESSED PROTEIN"/>
    <property type="match status" value="1"/>
</dbReference>
<accession>A0A9K3NPD0</accession>